<dbReference type="Proteomes" id="UP000260665">
    <property type="component" value="Unassembled WGS sequence"/>
</dbReference>
<dbReference type="AlphaFoldDB" id="A0A3E1RBN4"/>
<evidence type="ECO:0000313" key="3">
    <source>
        <dbReference type="Proteomes" id="UP000260665"/>
    </source>
</evidence>
<protein>
    <submittedName>
        <fullName evidence="2">Uncharacterized protein</fullName>
    </submittedName>
</protein>
<dbReference type="EMBL" id="QFZK01000006">
    <property type="protein sequence ID" value="RFO96759.1"/>
    <property type="molecule type" value="Genomic_DNA"/>
</dbReference>
<accession>A0A3E1RBN4</accession>
<comment type="caution">
    <text evidence="2">The sequence shown here is derived from an EMBL/GenBank/DDBJ whole genome shotgun (WGS) entry which is preliminary data.</text>
</comment>
<keyword evidence="3" id="KW-1185">Reference proteome</keyword>
<keyword evidence="1" id="KW-0732">Signal</keyword>
<feature type="chain" id="PRO_5017714291" evidence="1">
    <location>
        <begin position="26"/>
        <end position="305"/>
    </location>
</feature>
<name>A0A3E1RBN4_9BURK</name>
<evidence type="ECO:0000256" key="1">
    <source>
        <dbReference type="SAM" id="SignalP"/>
    </source>
</evidence>
<feature type="signal peptide" evidence="1">
    <location>
        <begin position="1"/>
        <end position="25"/>
    </location>
</feature>
<dbReference type="RefSeq" id="WP_117177517.1">
    <property type="nucleotide sequence ID" value="NZ_QFZK01000006.1"/>
</dbReference>
<reference evidence="2 3" key="1">
    <citation type="submission" date="2018-05" db="EMBL/GenBank/DDBJ databases">
        <title>Rhodoferax soyangensis sp.nov., isolated from an oligotrophic freshwater lake.</title>
        <authorList>
            <person name="Park M."/>
        </authorList>
    </citation>
    <scope>NUCLEOTIDE SEQUENCE [LARGE SCALE GENOMIC DNA]</scope>
    <source>
        <strain evidence="2 3">IMCC26218</strain>
    </source>
</reference>
<dbReference type="OrthoDB" id="8887208at2"/>
<evidence type="ECO:0000313" key="2">
    <source>
        <dbReference type="EMBL" id="RFO96759.1"/>
    </source>
</evidence>
<gene>
    <name evidence="2" type="ORF">DIC66_12160</name>
</gene>
<proteinExistence type="predicted"/>
<organism evidence="2 3">
    <name type="scientific">Rhodoferax lacus</name>
    <dbReference type="NCBI Taxonomy" id="2184758"/>
    <lineage>
        <taxon>Bacteria</taxon>
        <taxon>Pseudomonadati</taxon>
        <taxon>Pseudomonadota</taxon>
        <taxon>Betaproteobacteria</taxon>
        <taxon>Burkholderiales</taxon>
        <taxon>Comamonadaceae</taxon>
        <taxon>Rhodoferax</taxon>
    </lineage>
</organism>
<sequence>MTSKFSKRLIAAAALSIVPCSVVLAQVAAEAPTAAVTSPASQSTTQAQFDRALKGENNWYFSWGYSRQQYAPSDIHVSQPGLGNDFTLHQAAASDYPSSVSDTVTSLFSLDFTNPQENVRIGKFMNPEKTFAIEFSLDHSKYNVDYNQTVPVSGTITTGPSTGNMTITPQNFSYALHNGLNHIMLNAVWLHHLAGPIQKPGDLQLISRVGAGILLPHADVTIFGNDNQVGPKNQNVCCSSGDWWQLNGWTAGVEVGVRYTVYKSIYLELTQKVAYGALRGVPVYQGTADQTIWMSEQVLSTGFLF</sequence>